<feature type="signal peptide" evidence="1">
    <location>
        <begin position="1"/>
        <end position="25"/>
    </location>
</feature>
<evidence type="ECO:0000313" key="2">
    <source>
        <dbReference type="EMBL" id="TDC09964.1"/>
    </source>
</evidence>
<dbReference type="RefSeq" id="WP_132330579.1">
    <property type="nucleotide sequence ID" value="NZ_SMJZ01000013.1"/>
</dbReference>
<dbReference type="OrthoDB" id="3539644at2"/>
<dbReference type="AlphaFoldDB" id="A0A4R4NMG7"/>
<feature type="chain" id="PRO_5039128857" description="Tat pathway signal sequence domain protein" evidence="1">
    <location>
        <begin position="26"/>
        <end position="147"/>
    </location>
</feature>
<dbReference type="Proteomes" id="UP000295157">
    <property type="component" value="Unassembled WGS sequence"/>
</dbReference>
<name>A0A4R4NMG7_9ACTN</name>
<reference evidence="2 3" key="1">
    <citation type="submission" date="2019-02" db="EMBL/GenBank/DDBJ databases">
        <title>Draft genome sequences of novel Actinobacteria.</title>
        <authorList>
            <person name="Sahin N."/>
            <person name="Ay H."/>
            <person name="Saygin H."/>
        </authorList>
    </citation>
    <scope>NUCLEOTIDE SEQUENCE [LARGE SCALE GENOMIC DNA]</scope>
    <source>
        <strain evidence="2 3">KC201</strain>
    </source>
</reference>
<keyword evidence="1" id="KW-0732">Signal</keyword>
<protein>
    <recommendedName>
        <fullName evidence="4">Tat pathway signal sequence domain protein</fullName>
    </recommendedName>
</protein>
<keyword evidence="3" id="KW-1185">Reference proteome</keyword>
<evidence type="ECO:0000313" key="3">
    <source>
        <dbReference type="Proteomes" id="UP000295157"/>
    </source>
</evidence>
<dbReference type="EMBL" id="SMJZ01000013">
    <property type="protein sequence ID" value="TDC09964.1"/>
    <property type="molecule type" value="Genomic_DNA"/>
</dbReference>
<organism evidence="2 3">
    <name type="scientific">Nonomuraea longispora</name>
    <dbReference type="NCBI Taxonomy" id="1848320"/>
    <lineage>
        <taxon>Bacteria</taxon>
        <taxon>Bacillati</taxon>
        <taxon>Actinomycetota</taxon>
        <taxon>Actinomycetes</taxon>
        <taxon>Streptosporangiales</taxon>
        <taxon>Streptosporangiaceae</taxon>
        <taxon>Nonomuraea</taxon>
    </lineage>
</organism>
<sequence length="147" mass="16119">MIKSLAGTVLVAAAATSLVAAPANASTAASTSVAATASKAAITARPQLIRTNASFGRCRNTCRVEVRIRNVSRKNLFDVKLNVRLTVNGRRAGTCYDYVGGIRARKVRHASCTVRTSTLNRLYNRYLDGYTGFRYRANTSVAYRYYR</sequence>
<gene>
    <name evidence="2" type="ORF">E1267_05935</name>
</gene>
<comment type="caution">
    <text evidence="2">The sequence shown here is derived from an EMBL/GenBank/DDBJ whole genome shotgun (WGS) entry which is preliminary data.</text>
</comment>
<evidence type="ECO:0008006" key="4">
    <source>
        <dbReference type="Google" id="ProtNLM"/>
    </source>
</evidence>
<evidence type="ECO:0000256" key="1">
    <source>
        <dbReference type="SAM" id="SignalP"/>
    </source>
</evidence>
<proteinExistence type="predicted"/>
<accession>A0A4R4NMG7</accession>